<name>A0A6I3QRR3_9FIRM</name>
<feature type="transmembrane region" description="Helical" evidence="1">
    <location>
        <begin position="95"/>
        <end position="114"/>
    </location>
</feature>
<dbReference type="AlphaFoldDB" id="A0A6I3QRR3"/>
<comment type="caution">
    <text evidence="3">The sequence shown here is derived from an EMBL/GenBank/DDBJ whole genome shotgun (WGS) entry which is preliminary data.</text>
</comment>
<protein>
    <recommendedName>
        <fullName evidence="6">DUF308 domain-containing protein</fullName>
    </recommendedName>
</protein>
<dbReference type="GO" id="GO:0005886">
    <property type="term" value="C:plasma membrane"/>
    <property type="evidence" value="ECO:0007669"/>
    <property type="project" value="TreeGrafter"/>
</dbReference>
<reference evidence="3 5" key="1">
    <citation type="journal article" date="2019" name="Nat. Med.">
        <title>A library of human gut bacterial isolates paired with longitudinal multiomics data enables mechanistic microbiome research.</title>
        <authorList>
            <person name="Poyet M."/>
            <person name="Groussin M."/>
            <person name="Gibbons S.M."/>
            <person name="Avila-Pacheco J."/>
            <person name="Jiang X."/>
            <person name="Kearney S.M."/>
            <person name="Perrotta A.R."/>
            <person name="Berdy B."/>
            <person name="Zhao S."/>
            <person name="Lieberman T.D."/>
            <person name="Swanson P.K."/>
            <person name="Smith M."/>
            <person name="Roesemann S."/>
            <person name="Alexander J.E."/>
            <person name="Rich S.A."/>
            <person name="Livny J."/>
            <person name="Vlamakis H."/>
            <person name="Clish C."/>
            <person name="Bullock K."/>
            <person name="Deik A."/>
            <person name="Scott J."/>
            <person name="Pierce K.A."/>
            <person name="Xavier R.J."/>
            <person name="Alm E.J."/>
        </authorList>
    </citation>
    <scope>NUCLEOTIDE SEQUENCE [LARGE SCALE GENOMIC DNA]</scope>
    <source>
        <strain evidence="3 5">BIOML-A7</strain>
    </source>
</reference>
<dbReference type="PANTHER" id="PTHR34989">
    <property type="entry name" value="PROTEIN HDED"/>
    <property type="match status" value="1"/>
</dbReference>
<evidence type="ECO:0008006" key="6">
    <source>
        <dbReference type="Google" id="ProtNLM"/>
    </source>
</evidence>
<dbReference type="Proteomes" id="UP000431913">
    <property type="component" value="Unassembled WGS sequence"/>
</dbReference>
<dbReference type="Pfam" id="PF03729">
    <property type="entry name" value="DUF308"/>
    <property type="match status" value="3"/>
</dbReference>
<dbReference type="Proteomes" id="UP000449193">
    <property type="component" value="Unassembled WGS sequence"/>
</dbReference>
<gene>
    <name evidence="2" type="ORF">FYJ76_11705</name>
    <name evidence="3" type="ORF">GMD52_11855</name>
</gene>
<keyword evidence="1" id="KW-1133">Transmembrane helix</keyword>
<evidence type="ECO:0000313" key="3">
    <source>
        <dbReference type="EMBL" id="MTS52236.1"/>
    </source>
</evidence>
<organism evidence="3 5">
    <name type="scientific">Ruthenibacterium lactatiformans</name>
    <dbReference type="NCBI Taxonomy" id="1550024"/>
    <lineage>
        <taxon>Bacteria</taxon>
        <taxon>Bacillati</taxon>
        <taxon>Bacillota</taxon>
        <taxon>Clostridia</taxon>
        <taxon>Eubacteriales</taxon>
        <taxon>Oscillospiraceae</taxon>
        <taxon>Ruthenibacterium</taxon>
    </lineage>
</organism>
<evidence type="ECO:0000313" key="2">
    <source>
        <dbReference type="EMBL" id="MST92586.1"/>
    </source>
</evidence>
<feature type="transmembrane region" description="Helical" evidence="1">
    <location>
        <begin position="38"/>
        <end position="60"/>
    </location>
</feature>
<dbReference type="RefSeq" id="WP_082052309.1">
    <property type="nucleotide sequence ID" value="NZ_CATXDA010000110.1"/>
</dbReference>
<dbReference type="EMBL" id="WMZR01000015">
    <property type="protein sequence ID" value="MTS52236.1"/>
    <property type="molecule type" value="Genomic_DNA"/>
</dbReference>
<dbReference type="EMBL" id="VUNJ01000012">
    <property type="protein sequence ID" value="MST92586.1"/>
    <property type="molecule type" value="Genomic_DNA"/>
</dbReference>
<evidence type="ECO:0000313" key="4">
    <source>
        <dbReference type="Proteomes" id="UP000431913"/>
    </source>
</evidence>
<sequence>MSLIEDFKHMKWLPLAGGALLCVLGLTALVWPGRVAKILPLCIGAAILGLGLCEVASGFLAKSFLPEYIPGMRKLQGFVNVAVGLVFLLNRTLSLMFIAVVLGVWAVAFGALRLRDALRRRASGQPWGCCAGDAAVKFAVGIFMLASPLGSMAAWTVMVGLFFLFVGASVIFSAVYLDRLPHDFEDF</sequence>
<reference evidence="2 4" key="2">
    <citation type="submission" date="2019-08" db="EMBL/GenBank/DDBJ databases">
        <title>In-depth cultivation of the pig gut microbiome towards novel bacterial diversity and tailored functional studies.</title>
        <authorList>
            <person name="Wylensek D."/>
            <person name="Hitch T.C.A."/>
            <person name="Clavel T."/>
        </authorList>
    </citation>
    <scope>NUCLEOTIDE SEQUENCE [LARGE SCALE GENOMIC DNA]</scope>
    <source>
        <strain evidence="2 4">WCA3-601-WT-6J</strain>
    </source>
</reference>
<feature type="transmembrane region" description="Helical" evidence="1">
    <location>
        <begin position="126"/>
        <end position="146"/>
    </location>
</feature>
<keyword evidence="1" id="KW-0472">Membrane</keyword>
<evidence type="ECO:0000313" key="5">
    <source>
        <dbReference type="Proteomes" id="UP000449193"/>
    </source>
</evidence>
<dbReference type="InterPro" id="IPR052712">
    <property type="entry name" value="Acid_resist_chaperone_HdeD"/>
</dbReference>
<feature type="transmembrane region" description="Helical" evidence="1">
    <location>
        <begin position="12"/>
        <end position="32"/>
    </location>
</feature>
<dbReference type="InterPro" id="IPR005325">
    <property type="entry name" value="DUF308_memb"/>
</dbReference>
<keyword evidence="1" id="KW-0812">Transmembrane</keyword>
<proteinExistence type="predicted"/>
<dbReference type="PANTHER" id="PTHR34989:SF1">
    <property type="entry name" value="PROTEIN HDED"/>
    <property type="match status" value="1"/>
</dbReference>
<feature type="transmembrane region" description="Helical" evidence="1">
    <location>
        <begin position="152"/>
        <end position="177"/>
    </location>
</feature>
<evidence type="ECO:0000256" key="1">
    <source>
        <dbReference type="SAM" id="Phobius"/>
    </source>
</evidence>
<accession>A0A6I3QRR3</accession>